<evidence type="ECO:0008006" key="4">
    <source>
        <dbReference type="Google" id="ProtNLM"/>
    </source>
</evidence>
<dbReference type="GO" id="GO:0005886">
    <property type="term" value="C:plasma membrane"/>
    <property type="evidence" value="ECO:0007669"/>
    <property type="project" value="TreeGrafter"/>
</dbReference>
<dbReference type="SUPFAM" id="SSF49842">
    <property type="entry name" value="TNF-like"/>
    <property type="match status" value="1"/>
</dbReference>
<evidence type="ECO:0000313" key="3">
    <source>
        <dbReference type="Proteomes" id="UP001187315"/>
    </source>
</evidence>
<dbReference type="PANTHER" id="PTHR15153">
    <property type="entry name" value="TUMOR NECROSIS FACTOR LIGAND SUPERFAMILY MEMBER 9"/>
    <property type="match status" value="1"/>
</dbReference>
<gene>
    <name evidence="2" type="ORF">Q7C36_022255</name>
</gene>
<dbReference type="GO" id="GO:0042104">
    <property type="term" value="P:positive regulation of activated T cell proliferation"/>
    <property type="evidence" value="ECO:0007669"/>
    <property type="project" value="TreeGrafter"/>
</dbReference>
<protein>
    <recommendedName>
        <fullName evidence="4">TNF family profile domain-containing protein</fullName>
    </recommendedName>
</protein>
<reference evidence="2" key="1">
    <citation type="submission" date="2023-08" db="EMBL/GenBank/DDBJ databases">
        <title>Pelteobagrus vachellii genome.</title>
        <authorList>
            <person name="Liu H."/>
        </authorList>
    </citation>
    <scope>NUCLEOTIDE SEQUENCE</scope>
    <source>
        <strain evidence="2">PRFRI_2022a</strain>
        <tissue evidence="2">Muscle</tissue>
    </source>
</reference>
<feature type="transmembrane region" description="Helical" evidence="1">
    <location>
        <begin position="22"/>
        <end position="46"/>
    </location>
</feature>
<sequence>MSSTDVESLQPVPRQRSRCLDVFLLCSVIILFVMVLSGLALGFWVIKDLRAEMKPPFGQLEGIKSPIISDIPKTIESSYKAQNFAYFIPQTGEVKNASMLWKPIEYLNSSTIGSSYSFEPTNGVLTVNRDASYFLYTQLNLTCVHRCGKGTLSVTFENNKNEELLTCSLHLPKMPSTSNHVVEKCWTVIPHLVKGTRLNARMHGFVAPQGWSLDLNHSGFGMFLIE</sequence>
<name>A0AA88J776_TACVA</name>
<organism evidence="2 3">
    <name type="scientific">Tachysurus vachellii</name>
    <name type="common">Darkbarbel catfish</name>
    <name type="synonym">Pelteobagrus vachellii</name>
    <dbReference type="NCBI Taxonomy" id="175792"/>
    <lineage>
        <taxon>Eukaryota</taxon>
        <taxon>Metazoa</taxon>
        <taxon>Chordata</taxon>
        <taxon>Craniata</taxon>
        <taxon>Vertebrata</taxon>
        <taxon>Euteleostomi</taxon>
        <taxon>Actinopterygii</taxon>
        <taxon>Neopterygii</taxon>
        <taxon>Teleostei</taxon>
        <taxon>Ostariophysi</taxon>
        <taxon>Siluriformes</taxon>
        <taxon>Bagridae</taxon>
        <taxon>Tachysurus</taxon>
    </lineage>
</organism>
<dbReference type="GO" id="GO:0032813">
    <property type="term" value="F:tumor necrosis factor receptor superfamily binding"/>
    <property type="evidence" value="ECO:0007669"/>
    <property type="project" value="InterPro"/>
</dbReference>
<dbReference type="PANTHER" id="PTHR15153:SF0">
    <property type="entry name" value="TUMOR NECROSIS FACTOR LIGAND SUPERFAMILY MEMBER 9"/>
    <property type="match status" value="1"/>
</dbReference>
<dbReference type="Gene3D" id="2.60.120.40">
    <property type="match status" value="1"/>
</dbReference>
<dbReference type="EMBL" id="JAVHJS010000024">
    <property type="protein sequence ID" value="KAK2818322.1"/>
    <property type="molecule type" value="Genomic_DNA"/>
</dbReference>
<dbReference type="AlphaFoldDB" id="A0AA88J776"/>
<evidence type="ECO:0000256" key="1">
    <source>
        <dbReference type="SAM" id="Phobius"/>
    </source>
</evidence>
<dbReference type="GO" id="GO:0045585">
    <property type="term" value="P:positive regulation of cytotoxic T cell differentiation"/>
    <property type="evidence" value="ECO:0007669"/>
    <property type="project" value="TreeGrafter"/>
</dbReference>
<keyword evidence="3" id="KW-1185">Reference proteome</keyword>
<dbReference type="InterPro" id="IPR042373">
    <property type="entry name" value="TNFSF9"/>
</dbReference>
<dbReference type="Proteomes" id="UP001187315">
    <property type="component" value="Unassembled WGS sequence"/>
</dbReference>
<proteinExistence type="predicted"/>
<keyword evidence="1" id="KW-0812">Transmembrane</keyword>
<keyword evidence="1" id="KW-1133">Transmembrane helix</keyword>
<evidence type="ECO:0000313" key="2">
    <source>
        <dbReference type="EMBL" id="KAK2818322.1"/>
    </source>
</evidence>
<dbReference type="InterPro" id="IPR008983">
    <property type="entry name" value="Tumour_necrosis_fac-like_dom"/>
</dbReference>
<accession>A0AA88J776</accession>
<comment type="caution">
    <text evidence="2">The sequence shown here is derived from an EMBL/GenBank/DDBJ whole genome shotgun (WGS) entry which is preliminary data.</text>
</comment>
<keyword evidence="1" id="KW-0472">Membrane</keyword>